<gene>
    <name evidence="2" type="ORF">SAMN04490178_12934</name>
</gene>
<dbReference type="Pfam" id="PF02441">
    <property type="entry name" value="Flavoprotein"/>
    <property type="match status" value="1"/>
</dbReference>
<protein>
    <submittedName>
        <fullName evidence="2">Flavoprotein</fullName>
    </submittedName>
</protein>
<evidence type="ECO:0000313" key="3">
    <source>
        <dbReference type="Proteomes" id="UP000198847"/>
    </source>
</evidence>
<name>A0A1H8XTD0_9FIRM</name>
<dbReference type="OrthoDB" id="1893356at2"/>
<evidence type="ECO:0000313" key="2">
    <source>
        <dbReference type="EMBL" id="SEP43021.1"/>
    </source>
</evidence>
<dbReference type="RefSeq" id="WP_091750984.1">
    <property type="nucleotide sequence ID" value="NZ_FODY01000029.1"/>
</dbReference>
<feature type="domain" description="Flavoprotein" evidence="1">
    <location>
        <begin position="24"/>
        <end position="132"/>
    </location>
</feature>
<dbReference type="SUPFAM" id="SSF52507">
    <property type="entry name" value="Homo-oligomeric flavin-containing Cys decarboxylases, HFCD"/>
    <property type="match status" value="1"/>
</dbReference>
<dbReference type="Gene3D" id="3.40.50.1950">
    <property type="entry name" value="Flavin prenyltransferase-like"/>
    <property type="match status" value="1"/>
</dbReference>
<keyword evidence="3" id="KW-1185">Reference proteome</keyword>
<dbReference type="STRING" id="112903.SAMN04490178_12934"/>
<evidence type="ECO:0000259" key="1">
    <source>
        <dbReference type="Pfam" id="PF02441"/>
    </source>
</evidence>
<proteinExistence type="predicted"/>
<dbReference type="InterPro" id="IPR003382">
    <property type="entry name" value="Flavoprotein"/>
</dbReference>
<organism evidence="2 3">
    <name type="scientific">Propionispora vibrioides</name>
    <dbReference type="NCBI Taxonomy" id="112903"/>
    <lineage>
        <taxon>Bacteria</taxon>
        <taxon>Bacillati</taxon>
        <taxon>Bacillota</taxon>
        <taxon>Negativicutes</taxon>
        <taxon>Selenomonadales</taxon>
        <taxon>Sporomusaceae</taxon>
        <taxon>Propionispora</taxon>
    </lineage>
</organism>
<reference evidence="2 3" key="1">
    <citation type="submission" date="2016-10" db="EMBL/GenBank/DDBJ databases">
        <authorList>
            <person name="de Groot N.N."/>
        </authorList>
    </citation>
    <scope>NUCLEOTIDE SEQUENCE [LARGE SCALE GENOMIC DNA]</scope>
    <source>
        <strain evidence="2 3">DSM 13305</strain>
    </source>
</reference>
<dbReference type="GO" id="GO:0003824">
    <property type="term" value="F:catalytic activity"/>
    <property type="evidence" value="ECO:0007669"/>
    <property type="project" value="InterPro"/>
</dbReference>
<dbReference type="InterPro" id="IPR036551">
    <property type="entry name" value="Flavin_trans-like"/>
</dbReference>
<dbReference type="Proteomes" id="UP000198847">
    <property type="component" value="Unassembled WGS sequence"/>
</dbReference>
<accession>A0A1H8XTD0</accession>
<sequence length="266" mass="28857">MANIPLESDLLQRIVQALLPVLNKNTLVFFTGGAAAARADEWLKLVDRLLITEAKIVVSPAFCQLAPELFVQRLGSRLLTEEAAMRRFIQTAHLGVVPVFTRNTLAKASLGIQDNLITNGIAAVLMRGLPLIGVKDNYHPDNDHTRAMGYQANPAYNALLLGYEQQLSRLGATLVDSGEFTPAMERTLYPGVFGKTAQSREAKPQGSPTVKNLANQPVITWQELNGVAPGATVVIKENAIVTPLAQEYIKKQGIVLQPAGQQPKSN</sequence>
<dbReference type="AlphaFoldDB" id="A0A1H8XTD0"/>
<dbReference type="EMBL" id="FODY01000029">
    <property type="protein sequence ID" value="SEP43021.1"/>
    <property type="molecule type" value="Genomic_DNA"/>
</dbReference>